<evidence type="ECO:0000313" key="5">
    <source>
        <dbReference type="Proteomes" id="UP000001744"/>
    </source>
</evidence>
<dbReference type="Gene3D" id="3.40.50.1820">
    <property type="entry name" value="alpha/beta hydrolase"/>
    <property type="match status" value="1"/>
</dbReference>
<feature type="domain" description="Serine hydrolase" evidence="2">
    <location>
        <begin position="11"/>
        <end position="219"/>
    </location>
</feature>
<protein>
    <submittedName>
        <fullName evidence="3">Serine hydrolase</fullName>
    </submittedName>
</protein>
<evidence type="ECO:0000313" key="3">
    <source>
        <dbReference type="EMBL" id="EEB08601.1"/>
    </source>
</evidence>
<evidence type="ECO:0000313" key="4">
    <source>
        <dbReference type="JaponicusDB" id="SJAG_03760"/>
    </source>
</evidence>
<dbReference type="VEuPathDB" id="FungiDB:SJAG_03760"/>
<dbReference type="Proteomes" id="UP000001744">
    <property type="component" value="Unassembled WGS sequence"/>
</dbReference>
<proteinExistence type="predicted"/>
<dbReference type="InterPro" id="IPR050593">
    <property type="entry name" value="LovG"/>
</dbReference>
<accession>B6K2W1</accession>
<dbReference type="GO" id="GO:0005634">
    <property type="term" value="C:nucleus"/>
    <property type="evidence" value="ECO:0000318"/>
    <property type="project" value="GO_Central"/>
</dbReference>
<name>B6K2W1_SCHJY</name>
<dbReference type="GO" id="GO:0016787">
    <property type="term" value="F:hydrolase activity"/>
    <property type="evidence" value="ECO:0000318"/>
    <property type="project" value="GO_Central"/>
</dbReference>
<dbReference type="InterPro" id="IPR005645">
    <property type="entry name" value="FSH-like_dom"/>
</dbReference>
<dbReference type="PANTHER" id="PTHR48070">
    <property type="entry name" value="ESTERASE OVCA2"/>
    <property type="match status" value="1"/>
</dbReference>
<dbReference type="OrthoDB" id="2094269at2759"/>
<dbReference type="SUPFAM" id="SSF53474">
    <property type="entry name" value="alpha/beta-Hydrolases"/>
    <property type="match status" value="1"/>
</dbReference>
<dbReference type="OMA" id="SSQIRQW"/>
<dbReference type="HOGENOM" id="CLU_627245_0_0_1"/>
<organism evidence="3 5">
    <name type="scientific">Schizosaccharomyces japonicus (strain yFS275 / FY16936)</name>
    <name type="common">Fission yeast</name>
    <dbReference type="NCBI Taxonomy" id="402676"/>
    <lineage>
        <taxon>Eukaryota</taxon>
        <taxon>Fungi</taxon>
        <taxon>Dikarya</taxon>
        <taxon>Ascomycota</taxon>
        <taxon>Taphrinomycotina</taxon>
        <taxon>Schizosaccharomycetes</taxon>
        <taxon>Schizosaccharomycetales</taxon>
        <taxon>Schizosaccharomycetaceae</taxon>
        <taxon>Schizosaccharomyces</taxon>
    </lineage>
</organism>
<keyword evidence="5" id="KW-1185">Reference proteome</keyword>
<keyword evidence="1 3" id="KW-0378">Hydrolase</keyword>
<dbReference type="PANTHER" id="PTHR48070:SF6">
    <property type="entry name" value="ESTERASE OVCA2"/>
    <property type="match status" value="1"/>
</dbReference>
<dbReference type="GeneID" id="7050405"/>
<evidence type="ECO:0000256" key="1">
    <source>
        <dbReference type="ARBA" id="ARBA00022801"/>
    </source>
</evidence>
<dbReference type="InterPro" id="IPR029058">
    <property type="entry name" value="AB_hydrolase_fold"/>
</dbReference>
<dbReference type="JaponicusDB" id="SJAG_03760">
    <property type="gene designation" value="fsh2"/>
</dbReference>
<dbReference type="Pfam" id="PF03959">
    <property type="entry name" value="FSH1"/>
    <property type="match status" value="1"/>
</dbReference>
<dbReference type="AlphaFoldDB" id="B6K2W1"/>
<dbReference type="STRING" id="402676.B6K2W1"/>
<dbReference type="GO" id="GO:0005737">
    <property type="term" value="C:cytoplasm"/>
    <property type="evidence" value="ECO:0000318"/>
    <property type="project" value="GO_Central"/>
</dbReference>
<evidence type="ECO:0000259" key="2">
    <source>
        <dbReference type="Pfam" id="PF03959"/>
    </source>
</evidence>
<gene>
    <name evidence="4" type="primary">fsh2</name>
    <name evidence="3" type="ORF">SJAG_03760</name>
</gene>
<dbReference type="eggNOG" id="KOG2551">
    <property type="taxonomic scope" value="Eukaryota"/>
</dbReference>
<sequence length="437" mass="49212">METAPTNPQRRIKILCLHGYEQSGELFSVKLRALRERMNDFADFYFPNGPINLTHVNNSTSATESVRLQNTETLCSNFYGWWLISTFYDDVLEPKLAWKHLSAYMQEHGPFDGLITFSQGTNLGFNLASLVTIPKYQEYFNQKPFMFAVFCSGYCRPLAIDGFCTSMTLEIPTLHLIGKYDTVLPTASSERLIRACKGAHVIMHSASHEIPAPQAYVDPVAAFIYFFSRKKWPRINKNISLIVPSLGSAGAGRSANDSVERQLLGRIVTHTNRAKVNALITNVETYLKFRDVLGANVLCVIVSSLPKIDEYRQLIAGTSAHIVGSFEDALVFLQTQESIVSRIHIMGDCRLLTLGMLFRCTKRIITVTDEEGCLSSRFAACKLSHSLPLLEHSSEWSKISNASQIKQWTGQSRVKHKCVRNTGESVITKLQMWERQP</sequence>
<dbReference type="EMBL" id="KE651167">
    <property type="protein sequence ID" value="EEB08601.1"/>
    <property type="molecule type" value="Genomic_DNA"/>
</dbReference>
<dbReference type="RefSeq" id="XP_002174894.1">
    <property type="nucleotide sequence ID" value="XM_002174858.2"/>
</dbReference>
<reference evidence="3 5" key="1">
    <citation type="journal article" date="2011" name="Science">
        <title>Comparative functional genomics of the fission yeasts.</title>
        <authorList>
            <person name="Rhind N."/>
            <person name="Chen Z."/>
            <person name="Yassour M."/>
            <person name="Thompson D.A."/>
            <person name="Haas B.J."/>
            <person name="Habib N."/>
            <person name="Wapinski I."/>
            <person name="Roy S."/>
            <person name="Lin M.F."/>
            <person name="Heiman D.I."/>
            <person name="Young S.K."/>
            <person name="Furuya K."/>
            <person name="Guo Y."/>
            <person name="Pidoux A."/>
            <person name="Chen H.M."/>
            <person name="Robbertse B."/>
            <person name="Goldberg J.M."/>
            <person name="Aoki K."/>
            <person name="Bayne E.H."/>
            <person name="Berlin A.M."/>
            <person name="Desjardins C.A."/>
            <person name="Dobbs E."/>
            <person name="Dukaj L."/>
            <person name="Fan L."/>
            <person name="FitzGerald M.G."/>
            <person name="French C."/>
            <person name="Gujja S."/>
            <person name="Hansen K."/>
            <person name="Keifenheim D."/>
            <person name="Levin J.Z."/>
            <person name="Mosher R.A."/>
            <person name="Mueller C.A."/>
            <person name="Pfiffner J."/>
            <person name="Priest M."/>
            <person name="Russ C."/>
            <person name="Smialowska A."/>
            <person name="Swoboda P."/>
            <person name="Sykes S.M."/>
            <person name="Vaughn M."/>
            <person name="Vengrova S."/>
            <person name="Yoder R."/>
            <person name="Zeng Q."/>
            <person name="Allshire R."/>
            <person name="Baulcombe D."/>
            <person name="Birren B.W."/>
            <person name="Brown W."/>
            <person name="Ekwall K."/>
            <person name="Kellis M."/>
            <person name="Leatherwood J."/>
            <person name="Levin H."/>
            <person name="Margalit H."/>
            <person name="Martienssen R."/>
            <person name="Nieduszynski C.A."/>
            <person name="Spatafora J.W."/>
            <person name="Friedman N."/>
            <person name="Dalgaard J.Z."/>
            <person name="Baumann P."/>
            <person name="Niki H."/>
            <person name="Regev A."/>
            <person name="Nusbaum C."/>
        </authorList>
    </citation>
    <scope>NUCLEOTIDE SEQUENCE [LARGE SCALE GENOMIC DNA]</scope>
    <source>
        <strain evidence="5">yFS275 / FY16936</strain>
    </source>
</reference>